<evidence type="ECO:0000256" key="2">
    <source>
        <dbReference type="SAM" id="Phobius"/>
    </source>
</evidence>
<keyword evidence="4" id="KW-1185">Reference proteome</keyword>
<feature type="transmembrane region" description="Helical" evidence="2">
    <location>
        <begin position="12"/>
        <end position="37"/>
    </location>
</feature>
<evidence type="ECO:0000313" key="3">
    <source>
        <dbReference type="EMBL" id="ADC50334.1"/>
    </source>
</evidence>
<dbReference type="HOGENOM" id="CLU_2462706_0_0_9"/>
<keyword evidence="2" id="KW-1133">Transmembrane helix</keyword>
<dbReference type="RefSeq" id="WP_012957700.1">
    <property type="nucleotide sequence ID" value="NC_013791.2"/>
</dbReference>
<sequence length="88" mass="9860">MIEFITDMTMLWLSVVMTVLLVAAFARASVAGVWFTFHMTSKKQLSQTEHQPLVIAALIRPSSNPYRPKIPSVFDKGQSDDEPHSLVV</sequence>
<dbReference type="EMBL" id="CP001878">
    <property type="protein sequence ID" value="ADC50334.1"/>
    <property type="molecule type" value="Genomic_DNA"/>
</dbReference>
<protein>
    <submittedName>
        <fullName evidence="3">Membrane protein insertion and folding monitor</fullName>
    </submittedName>
</protein>
<feature type="region of interest" description="Disordered" evidence="1">
    <location>
        <begin position="69"/>
        <end position="88"/>
    </location>
</feature>
<dbReference type="Proteomes" id="UP000001544">
    <property type="component" value="Chromosome"/>
</dbReference>
<name>D3FVD3_ALKPO</name>
<accession>D3FVD3</accession>
<organism evidence="3 4">
    <name type="scientific">Alkalihalophilus pseudofirmus (strain ATCC BAA-2126 / JCM 17055 / OF4)</name>
    <name type="common">Bacillus pseudofirmus</name>
    <dbReference type="NCBI Taxonomy" id="398511"/>
    <lineage>
        <taxon>Bacteria</taxon>
        <taxon>Bacillati</taxon>
        <taxon>Bacillota</taxon>
        <taxon>Bacilli</taxon>
        <taxon>Bacillales</taxon>
        <taxon>Bacillaceae</taxon>
        <taxon>Alkalihalophilus</taxon>
    </lineage>
</organism>
<reference evidence="3 4" key="1">
    <citation type="journal article" date="2011" name="Environ. Microbiol.">
        <title>Genome of alkaliphilic Bacillus pseudofirmus OF4 reveals adaptations that support the ability to grow in an external pH range from 7.5 to 11.4.</title>
        <authorList>
            <person name="Janto B."/>
            <person name="Ahmed A."/>
            <person name="Ito M."/>
            <person name="Liu J."/>
            <person name="Hicks D.B."/>
            <person name="Pagni S."/>
            <person name="Fackelmayer O.J."/>
            <person name="Smith T.A."/>
            <person name="Earl J."/>
            <person name="Elbourne L.D."/>
            <person name="Hassan K."/>
            <person name="Paulsen I.T."/>
            <person name="Kolsto A.B."/>
            <person name="Tourasse N.J."/>
            <person name="Ehrlich G.D."/>
            <person name="Boissy R."/>
            <person name="Ivey D.M."/>
            <person name="Li G."/>
            <person name="Xue Y."/>
            <person name="Ma Y."/>
            <person name="Hu F.Z."/>
            <person name="Krulwich T.A."/>
        </authorList>
    </citation>
    <scope>NUCLEOTIDE SEQUENCE [LARGE SCALE GENOMIC DNA]</scope>
    <source>
        <strain evidence="4">ATCC BAA-2126 / JCM 17055 / OF4</strain>
    </source>
</reference>
<dbReference type="STRING" id="398511.BpOF4_11405"/>
<gene>
    <name evidence="3" type="primary">mifM</name>
    <name evidence="3" type="ordered locus">BpOF4_11405</name>
</gene>
<dbReference type="KEGG" id="bpf:BpOF4_11405"/>
<evidence type="ECO:0000313" key="4">
    <source>
        <dbReference type="Proteomes" id="UP000001544"/>
    </source>
</evidence>
<feature type="compositionally biased region" description="Basic and acidic residues" evidence="1">
    <location>
        <begin position="77"/>
        <end position="88"/>
    </location>
</feature>
<evidence type="ECO:0000256" key="1">
    <source>
        <dbReference type="SAM" id="MobiDB-lite"/>
    </source>
</evidence>
<dbReference type="AlphaFoldDB" id="D3FVD3"/>
<keyword evidence="2" id="KW-0812">Transmembrane</keyword>
<proteinExistence type="predicted"/>
<keyword evidence="2" id="KW-0472">Membrane</keyword>